<keyword evidence="2" id="KW-0238">DNA-binding</keyword>
<feature type="domain" description="HTH gntR-type" evidence="5">
    <location>
        <begin position="7"/>
        <end position="75"/>
    </location>
</feature>
<dbReference type="GO" id="GO:0003700">
    <property type="term" value="F:DNA-binding transcription factor activity"/>
    <property type="evidence" value="ECO:0007669"/>
    <property type="project" value="InterPro"/>
</dbReference>
<dbReference type="Gene3D" id="1.10.10.10">
    <property type="entry name" value="Winged helix-like DNA-binding domain superfamily/Winged helix DNA-binding domain"/>
    <property type="match status" value="1"/>
</dbReference>
<dbReference type="Proteomes" id="UP000824037">
    <property type="component" value="Unassembled WGS sequence"/>
</dbReference>
<comment type="caution">
    <text evidence="6">The sequence shown here is derived from an EMBL/GenBank/DDBJ whole genome shotgun (WGS) entry which is preliminary data.</text>
</comment>
<accession>A0A9D2EGG5</accession>
<dbReference type="PANTHER" id="PTHR38445">
    <property type="entry name" value="HTH-TYPE TRANSCRIPTIONAL REPRESSOR YTRA"/>
    <property type="match status" value="1"/>
</dbReference>
<sequence>MEFDTSSPIWGQLVAEFSRRIVTGEWPAGSRIAGVRELAGELGVNPNTTQRALAELERQQLCRSERTAGRFVTADSDRIDTLRSELAQGAADDFVRRARGLGMRPDQARRLIDERWSHDDHHDHLAGGVTDDVR</sequence>
<dbReference type="AlphaFoldDB" id="A0A9D2EGG5"/>
<evidence type="ECO:0000256" key="2">
    <source>
        <dbReference type="ARBA" id="ARBA00023125"/>
    </source>
</evidence>
<gene>
    <name evidence="6" type="ORF">H9815_14640</name>
</gene>
<evidence type="ECO:0000256" key="1">
    <source>
        <dbReference type="ARBA" id="ARBA00023015"/>
    </source>
</evidence>
<dbReference type="PROSITE" id="PS50949">
    <property type="entry name" value="HTH_GNTR"/>
    <property type="match status" value="1"/>
</dbReference>
<evidence type="ECO:0000313" key="6">
    <source>
        <dbReference type="EMBL" id="HIZ37008.1"/>
    </source>
</evidence>
<evidence type="ECO:0000313" key="7">
    <source>
        <dbReference type="Proteomes" id="UP000824037"/>
    </source>
</evidence>
<dbReference type="EMBL" id="DXBY01000251">
    <property type="protein sequence ID" value="HIZ37008.1"/>
    <property type="molecule type" value="Genomic_DNA"/>
</dbReference>
<name>A0A9D2EGG5_9MICO</name>
<reference evidence="6" key="2">
    <citation type="submission" date="2021-04" db="EMBL/GenBank/DDBJ databases">
        <authorList>
            <person name="Gilroy R."/>
        </authorList>
    </citation>
    <scope>NUCLEOTIDE SEQUENCE</scope>
    <source>
        <strain evidence="6">ChiGjej4B4-7305</strain>
    </source>
</reference>
<reference evidence="6" key="1">
    <citation type="journal article" date="2021" name="PeerJ">
        <title>Extensive microbial diversity within the chicken gut microbiome revealed by metagenomics and culture.</title>
        <authorList>
            <person name="Gilroy R."/>
            <person name="Ravi A."/>
            <person name="Getino M."/>
            <person name="Pursley I."/>
            <person name="Horton D.L."/>
            <person name="Alikhan N.F."/>
            <person name="Baker D."/>
            <person name="Gharbi K."/>
            <person name="Hall N."/>
            <person name="Watson M."/>
            <person name="Adriaenssens E.M."/>
            <person name="Foster-Nyarko E."/>
            <person name="Jarju S."/>
            <person name="Secka A."/>
            <person name="Antonio M."/>
            <person name="Oren A."/>
            <person name="Chaudhuri R.R."/>
            <person name="La Ragione R."/>
            <person name="Hildebrand F."/>
            <person name="Pallen M.J."/>
        </authorList>
    </citation>
    <scope>NUCLEOTIDE SEQUENCE</scope>
    <source>
        <strain evidence="6">ChiGjej4B4-7305</strain>
    </source>
</reference>
<organism evidence="6 7">
    <name type="scientific">Candidatus Ruania gallistercoris</name>
    <dbReference type="NCBI Taxonomy" id="2838746"/>
    <lineage>
        <taxon>Bacteria</taxon>
        <taxon>Bacillati</taxon>
        <taxon>Actinomycetota</taxon>
        <taxon>Actinomycetes</taxon>
        <taxon>Micrococcales</taxon>
        <taxon>Ruaniaceae</taxon>
        <taxon>Ruania</taxon>
    </lineage>
</organism>
<dbReference type="PANTHER" id="PTHR38445:SF6">
    <property type="entry name" value="GNTR-FAMILY TRANSCRIPTIONAL REGULATOR"/>
    <property type="match status" value="1"/>
</dbReference>
<dbReference type="InterPro" id="IPR000524">
    <property type="entry name" value="Tscrpt_reg_HTH_GntR"/>
</dbReference>
<dbReference type="InterPro" id="IPR036390">
    <property type="entry name" value="WH_DNA-bd_sf"/>
</dbReference>
<dbReference type="SUPFAM" id="SSF46785">
    <property type="entry name" value="Winged helix' DNA-binding domain"/>
    <property type="match status" value="1"/>
</dbReference>
<dbReference type="GO" id="GO:0003677">
    <property type="term" value="F:DNA binding"/>
    <property type="evidence" value="ECO:0007669"/>
    <property type="project" value="UniProtKB-KW"/>
</dbReference>
<dbReference type="SMART" id="SM00345">
    <property type="entry name" value="HTH_GNTR"/>
    <property type="match status" value="1"/>
</dbReference>
<keyword evidence="3" id="KW-0804">Transcription</keyword>
<protein>
    <submittedName>
        <fullName evidence="6">GntR family transcriptional regulator</fullName>
    </submittedName>
</protein>
<evidence type="ECO:0000256" key="4">
    <source>
        <dbReference type="SAM" id="MobiDB-lite"/>
    </source>
</evidence>
<evidence type="ECO:0000256" key="3">
    <source>
        <dbReference type="ARBA" id="ARBA00023163"/>
    </source>
</evidence>
<proteinExistence type="predicted"/>
<keyword evidence="1" id="KW-0805">Transcription regulation</keyword>
<evidence type="ECO:0000259" key="5">
    <source>
        <dbReference type="PROSITE" id="PS50949"/>
    </source>
</evidence>
<dbReference type="InterPro" id="IPR036388">
    <property type="entry name" value="WH-like_DNA-bd_sf"/>
</dbReference>
<dbReference type="Pfam" id="PF00392">
    <property type="entry name" value="GntR"/>
    <property type="match status" value="1"/>
</dbReference>
<feature type="region of interest" description="Disordered" evidence="4">
    <location>
        <begin position="114"/>
        <end position="134"/>
    </location>
</feature>
<dbReference type="CDD" id="cd07377">
    <property type="entry name" value="WHTH_GntR"/>
    <property type="match status" value="1"/>
</dbReference>